<dbReference type="SMART" id="SM00862">
    <property type="entry name" value="Trans_reg_C"/>
    <property type="match status" value="1"/>
</dbReference>
<dbReference type="SUPFAM" id="SSF52172">
    <property type="entry name" value="CheY-like"/>
    <property type="match status" value="1"/>
</dbReference>
<dbReference type="PANTHER" id="PTHR48111:SF36">
    <property type="entry name" value="TRANSCRIPTIONAL REGULATORY PROTEIN CUTR"/>
    <property type="match status" value="1"/>
</dbReference>
<reference evidence="6 7" key="1">
    <citation type="submission" date="2021-08" db="EMBL/GenBank/DDBJ databases">
        <authorList>
            <person name="Tuo L."/>
        </authorList>
    </citation>
    <scope>NUCLEOTIDE SEQUENCE [LARGE SCALE GENOMIC DNA]</scope>
    <source>
        <strain evidence="6 7">JCM 31229</strain>
    </source>
</reference>
<feature type="domain" description="Response regulatory" evidence="4">
    <location>
        <begin position="3"/>
        <end position="117"/>
    </location>
</feature>
<accession>A0ABS7PLU0</accession>
<comment type="caution">
    <text evidence="6">The sequence shown here is derived from an EMBL/GenBank/DDBJ whole genome shotgun (WGS) entry which is preliminary data.</text>
</comment>
<keyword evidence="2" id="KW-0597">Phosphoprotein</keyword>
<feature type="domain" description="OmpR/PhoB-type" evidence="5">
    <location>
        <begin position="125"/>
        <end position="223"/>
    </location>
</feature>
<feature type="modified residue" description="4-aspartylphosphate" evidence="2">
    <location>
        <position position="52"/>
    </location>
</feature>
<dbReference type="InterPro" id="IPR001867">
    <property type="entry name" value="OmpR/PhoB-type_DNA-bd"/>
</dbReference>
<dbReference type="Pfam" id="PF00486">
    <property type="entry name" value="Trans_reg_C"/>
    <property type="match status" value="1"/>
</dbReference>
<dbReference type="Gene3D" id="6.10.250.690">
    <property type="match status" value="1"/>
</dbReference>
<dbReference type="InterPro" id="IPR011006">
    <property type="entry name" value="CheY-like_superfamily"/>
</dbReference>
<dbReference type="PROSITE" id="PS50110">
    <property type="entry name" value="RESPONSE_REGULATORY"/>
    <property type="match status" value="1"/>
</dbReference>
<dbReference type="EMBL" id="JAINVV010000004">
    <property type="protein sequence ID" value="MBY8821944.1"/>
    <property type="molecule type" value="Genomic_DNA"/>
</dbReference>
<proteinExistence type="predicted"/>
<dbReference type="PROSITE" id="PS51755">
    <property type="entry name" value="OMPR_PHOB"/>
    <property type="match status" value="1"/>
</dbReference>
<dbReference type="InterPro" id="IPR036388">
    <property type="entry name" value="WH-like_DNA-bd_sf"/>
</dbReference>
<evidence type="ECO:0000256" key="3">
    <source>
        <dbReference type="PROSITE-ProRule" id="PRU01091"/>
    </source>
</evidence>
<dbReference type="InterPro" id="IPR039420">
    <property type="entry name" value="WalR-like"/>
</dbReference>
<evidence type="ECO:0000259" key="4">
    <source>
        <dbReference type="PROSITE" id="PS50110"/>
    </source>
</evidence>
<dbReference type="Proteomes" id="UP000706039">
    <property type="component" value="Unassembled WGS sequence"/>
</dbReference>
<sequence length="225" mass="25072">MVRILLVEDEMEMAAALRSVLEREGFVVDHVHSFADAREAAIDGDHDLVLLDRTLPDGEGLSLLPELRRGNPGVPVIVLTARGDIADRVSGLDHGADDYLAKPFAMEELLARIRAVRRRPATLAAEQVQLGELIYDMAHDEAHVRDIRLDLPRRELRVLAALMRRRGRTVLRPALEQAVYGFDDEIQSNTLDSHISRLRKKLAESGAGVEIHAIRGVGYLLRRAS</sequence>
<dbReference type="Gene3D" id="3.40.50.2300">
    <property type="match status" value="1"/>
</dbReference>
<keyword evidence="7" id="KW-1185">Reference proteome</keyword>
<feature type="DNA-binding region" description="OmpR/PhoB-type" evidence="3">
    <location>
        <begin position="125"/>
        <end position="223"/>
    </location>
</feature>
<keyword evidence="1 3" id="KW-0238">DNA-binding</keyword>
<name>A0ABS7PLU0_9SPHN</name>
<dbReference type="PANTHER" id="PTHR48111">
    <property type="entry name" value="REGULATOR OF RPOS"/>
    <property type="match status" value="1"/>
</dbReference>
<organism evidence="6 7">
    <name type="scientific">Sphingomonas colocasiae</name>
    <dbReference type="NCBI Taxonomy" id="1848973"/>
    <lineage>
        <taxon>Bacteria</taxon>
        <taxon>Pseudomonadati</taxon>
        <taxon>Pseudomonadota</taxon>
        <taxon>Alphaproteobacteria</taxon>
        <taxon>Sphingomonadales</taxon>
        <taxon>Sphingomonadaceae</taxon>
        <taxon>Sphingomonas</taxon>
    </lineage>
</organism>
<dbReference type="Gene3D" id="1.10.10.10">
    <property type="entry name" value="Winged helix-like DNA-binding domain superfamily/Winged helix DNA-binding domain"/>
    <property type="match status" value="1"/>
</dbReference>
<dbReference type="Pfam" id="PF00072">
    <property type="entry name" value="Response_reg"/>
    <property type="match status" value="1"/>
</dbReference>
<evidence type="ECO:0000313" key="7">
    <source>
        <dbReference type="Proteomes" id="UP000706039"/>
    </source>
</evidence>
<gene>
    <name evidence="6" type="ORF">K7G82_06555</name>
</gene>
<dbReference type="InterPro" id="IPR001789">
    <property type="entry name" value="Sig_transdc_resp-reg_receiver"/>
</dbReference>
<evidence type="ECO:0000256" key="2">
    <source>
        <dbReference type="PROSITE-ProRule" id="PRU00169"/>
    </source>
</evidence>
<protein>
    <submittedName>
        <fullName evidence="6">Response regulator transcription factor</fullName>
    </submittedName>
</protein>
<evidence type="ECO:0000313" key="6">
    <source>
        <dbReference type="EMBL" id="MBY8821944.1"/>
    </source>
</evidence>
<dbReference type="CDD" id="cd00383">
    <property type="entry name" value="trans_reg_C"/>
    <property type="match status" value="1"/>
</dbReference>
<evidence type="ECO:0000259" key="5">
    <source>
        <dbReference type="PROSITE" id="PS51755"/>
    </source>
</evidence>
<evidence type="ECO:0000256" key="1">
    <source>
        <dbReference type="ARBA" id="ARBA00023125"/>
    </source>
</evidence>
<dbReference type="SMART" id="SM00448">
    <property type="entry name" value="REC"/>
    <property type="match status" value="1"/>
</dbReference>